<feature type="coiled-coil region" evidence="1">
    <location>
        <begin position="5"/>
        <end position="117"/>
    </location>
</feature>
<reference evidence="2 3" key="1">
    <citation type="submission" date="2020-02" db="EMBL/GenBank/DDBJ databases">
        <title>Draft genome sequence of Haematococcus lacustris strain NIES-144.</title>
        <authorList>
            <person name="Morimoto D."/>
            <person name="Nakagawa S."/>
            <person name="Yoshida T."/>
            <person name="Sawayama S."/>
        </authorList>
    </citation>
    <scope>NUCLEOTIDE SEQUENCE [LARGE SCALE GENOMIC DNA]</scope>
    <source>
        <strain evidence="2 3">NIES-144</strain>
    </source>
</reference>
<evidence type="ECO:0000256" key="1">
    <source>
        <dbReference type="SAM" id="Coils"/>
    </source>
</evidence>
<dbReference type="EMBL" id="BLLF01000140">
    <property type="protein sequence ID" value="GFH08131.1"/>
    <property type="molecule type" value="Genomic_DNA"/>
</dbReference>
<protein>
    <submittedName>
        <fullName evidence="2">Kinetochore protein spc25</fullName>
    </submittedName>
</protein>
<sequence>MALDLTELTEELNQTRLAVDAWTARQTAVAGGLKEMHTSWKVDQDAKIDQLESSHRALQDAALQTKQRLEAESQEVSALQDTSTALRQQKDQVYAEVVALQDTLQAQEQQYRQKEAEAASQDSVHRKKLAALQRVLHMYSSRLGLTFKQGADELQLVMTQVQASQPARPFIVAVRVLPDNSYQGCHRSVGQDGTCPLASLCICMHEHGLACLSTSGATDYWQCWWWVTAVLPQALQGMPACVCQAAYRTGSTGVSTQPGAGSDEVVLLQAPSAVTGSGCRVLGVVCAMLVSILVHSQPTYRQDAATGSGQPPPPKDCRACTHMLGSHHVQ</sequence>
<accession>A0A699YFA9</accession>
<gene>
    <name evidence="2" type="ORF">HaLaN_03046</name>
</gene>
<name>A0A699YFA9_HAELA</name>
<organism evidence="2 3">
    <name type="scientific">Haematococcus lacustris</name>
    <name type="common">Green alga</name>
    <name type="synonym">Haematococcus pluvialis</name>
    <dbReference type="NCBI Taxonomy" id="44745"/>
    <lineage>
        <taxon>Eukaryota</taxon>
        <taxon>Viridiplantae</taxon>
        <taxon>Chlorophyta</taxon>
        <taxon>core chlorophytes</taxon>
        <taxon>Chlorophyceae</taxon>
        <taxon>CS clade</taxon>
        <taxon>Chlamydomonadales</taxon>
        <taxon>Haematococcaceae</taxon>
        <taxon>Haematococcus</taxon>
    </lineage>
</organism>
<dbReference type="AlphaFoldDB" id="A0A699YFA9"/>
<evidence type="ECO:0000313" key="2">
    <source>
        <dbReference type="EMBL" id="GFH08131.1"/>
    </source>
</evidence>
<keyword evidence="1" id="KW-0175">Coiled coil</keyword>
<dbReference type="Proteomes" id="UP000485058">
    <property type="component" value="Unassembled WGS sequence"/>
</dbReference>
<dbReference type="Gene3D" id="6.10.250.1950">
    <property type="match status" value="1"/>
</dbReference>
<keyword evidence="3" id="KW-1185">Reference proteome</keyword>
<comment type="caution">
    <text evidence="2">The sequence shown here is derived from an EMBL/GenBank/DDBJ whole genome shotgun (WGS) entry which is preliminary data.</text>
</comment>
<evidence type="ECO:0000313" key="3">
    <source>
        <dbReference type="Proteomes" id="UP000485058"/>
    </source>
</evidence>
<proteinExistence type="predicted"/>
<feature type="non-terminal residue" evidence="2">
    <location>
        <position position="330"/>
    </location>
</feature>